<dbReference type="EMBL" id="OZ020107">
    <property type="protein sequence ID" value="CAK9259211.1"/>
    <property type="molecule type" value="Genomic_DNA"/>
</dbReference>
<evidence type="ECO:0008006" key="4">
    <source>
        <dbReference type="Google" id="ProtNLM"/>
    </source>
</evidence>
<evidence type="ECO:0000313" key="2">
    <source>
        <dbReference type="EMBL" id="CAK9259211.1"/>
    </source>
</evidence>
<name>A0ABP0VZM9_9BRYO</name>
<keyword evidence="3" id="KW-1185">Reference proteome</keyword>
<feature type="transmembrane region" description="Helical" evidence="1">
    <location>
        <begin position="467"/>
        <end position="488"/>
    </location>
</feature>
<keyword evidence="1" id="KW-1133">Transmembrane helix</keyword>
<dbReference type="Proteomes" id="UP001497444">
    <property type="component" value="Chromosome 12"/>
</dbReference>
<accession>A0ABP0VZM9</accession>
<organism evidence="2 3">
    <name type="scientific">Sphagnum jensenii</name>
    <dbReference type="NCBI Taxonomy" id="128206"/>
    <lineage>
        <taxon>Eukaryota</taxon>
        <taxon>Viridiplantae</taxon>
        <taxon>Streptophyta</taxon>
        <taxon>Embryophyta</taxon>
        <taxon>Bryophyta</taxon>
        <taxon>Sphagnophytina</taxon>
        <taxon>Sphagnopsida</taxon>
        <taxon>Sphagnales</taxon>
        <taxon>Sphagnaceae</taxon>
        <taxon>Sphagnum</taxon>
    </lineage>
</organism>
<dbReference type="PANTHER" id="PTHR47380:SF4">
    <property type="entry name" value="OS02G0533000 PROTEIN"/>
    <property type="match status" value="1"/>
</dbReference>
<reference evidence="2" key="1">
    <citation type="submission" date="2024-02" db="EMBL/GenBank/DDBJ databases">
        <authorList>
            <consortium name="ELIXIR-Norway"/>
            <consortium name="Elixir Norway"/>
        </authorList>
    </citation>
    <scope>NUCLEOTIDE SEQUENCE</scope>
</reference>
<evidence type="ECO:0000313" key="3">
    <source>
        <dbReference type="Proteomes" id="UP001497444"/>
    </source>
</evidence>
<evidence type="ECO:0000256" key="1">
    <source>
        <dbReference type="SAM" id="Phobius"/>
    </source>
</evidence>
<gene>
    <name evidence="2" type="ORF">CSSPJE1EN1_LOCUS4689</name>
</gene>
<proteinExistence type="predicted"/>
<sequence>MPSAVFQDWHVVSAQTRLATPPSQASLSRLHFNPLPSSFSRRGVTIQGHCMLSSLSSQNQGHGVLSTGSLCSNGWLKLCRSCDFRVSSRMMCSRNSSCRRYTCSSSELLGSQLGQEGGLLLHNCRKNSRSRVVQVGVVVALKADGARDFSPALKLAKSIQTDSLPPFVRDSTMRAIDALGGRVTVGDVASQAGLKVTEAEKALQALAADAGGFLEVSDEGDVLYVLPKDYRSNLGAKSLRLKLEPILDKVKGVAEYAIRVLFGTALLASILIVYSTIIVLLSSGRSDDDNRGNRGGYQNQRYNNQGFSFYLSPADLFWYWDPYYYRRSRSVKRSGGMNFFESVFSFVFGDGDPNEGLEDLRWKSIGECISNKGGVVSAEELAPFLDVPPYGEDTQTDESFVLPVLLRFDGHPEVDDKGNILYRFPSLQRTAVDWLGRRKATSSEGLPNVYFSESQWNFSKASKVEQALVIGLGAFNLVGVIVLSGMLRDYSLVQQLRGSGLIPFATKILPLLQAYTATFFAIPAFRWFALQQKNAEIEKRNRARLGWVAALERAGLDLRAKLKSAREMAKRTVIGRERVIYSTEKDLAVQDYETQEWEQRLKERN</sequence>
<feature type="transmembrane region" description="Helical" evidence="1">
    <location>
        <begin position="508"/>
        <end position="530"/>
    </location>
</feature>
<dbReference type="PANTHER" id="PTHR47380">
    <property type="entry name" value="OS02G0533000 PROTEIN"/>
    <property type="match status" value="1"/>
</dbReference>
<protein>
    <recommendedName>
        <fullName evidence="4">Iron-sulfur cluster biosynthesis family protein</fullName>
    </recommendedName>
</protein>
<dbReference type="InterPro" id="IPR044200">
    <property type="entry name" value="At5g03900-like"/>
</dbReference>
<feature type="transmembrane region" description="Helical" evidence="1">
    <location>
        <begin position="256"/>
        <end position="281"/>
    </location>
</feature>
<keyword evidence="1" id="KW-0472">Membrane</keyword>
<keyword evidence="1" id="KW-0812">Transmembrane</keyword>